<reference evidence="3 4" key="1">
    <citation type="journal article" date="2016" name="Genome Announc.">
        <title>Complete Genome Sequence of Methylobacterium populi P-1M, Isolated from Pink-Pigmented Household Biofilm.</title>
        <authorList>
            <person name="Morohoshi T."/>
            <person name="Ikeda T."/>
        </authorList>
    </citation>
    <scope>NUCLEOTIDE SEQUENCE [LARGE SCALE GENOMIC DNA]</scope>
    <source>
        <strain evidence="3 4">P-1M</strain>
    </source>
</reference>
<dbReference type="InterPro" id="IPR019288">
    <property type="entry name" value="3'-5'_exonuclease_PolB-like"/>
</dbReference>
<dbReference type="EMBL" id="AP014809">
    <property type="protein sequence ID" value="BAU92705.1"/>
    <property type="molecule type" value="Genomic_DNA"/>
</dbReference>
<evidence type="ECO:0000256" key="1">
    <source>
        <dbReference type="SAM" id="MobiDB-lite"/>
    </source>
</evidence>
<dbReference type="InterPro" id="IPR036397">
    <property type="entry name" value="RNaseH_sf"/>
</dbReference>
<dbReference type="Pfam" id="PF10108">
    <property type="entry name" value="DNA_pol_B_exo2"/>
    <property type="match status" value="1"/>
</dbReference>
<dbReference type="CDD" id="cd05782">
    <property type="entry name" value="DNA_polB_like1_exo"/>
    <property type="match status" value="1"/>
</dbReference>
<evidence type="ECO:0000313" key="3">
    <source>
        <dbReference type="EMBL" id="BAU92705.1"/>
    </source>
</evidence>
<accession>A0A160PIL1</accession>
<keyword evidence="3" id="KW-0540">Nuclease</keyword>
<name>A0A160PIL1_9HYPH</name>
<gene>
    <name evidence="3" type="ORF">MPPM_4100</name>
</gene>
<keyword evidence="3" id="KW-0378">Hydrolase</keyword>
<evidence type="ECO:0000313" key="4">
    <source>
        <dbReference type="Proteomes" id="UP000218288"/>
    </source>
</evidence>
<dbReference type="GO" id="GO:0004527">
    <property type="term" value="F:exonuclease activity"/>
    <property type="evidence" value="ECO:0007669"/>
    <property type="project" value="UniProtKB-KW"/>
</dbReference>
<feature type="region of interest" description="Disordered" evidence="1">
    <location>
        <begin position="12"/>
        <end position="52"/>
    </location>
</feature>
<feature type="compositionally biased region" description="Low complexity" evidence="1">
    <location>
        <begin position="14"/>
        <end position="23"/>
    </location>
</feature>
<dbReference type="GO" id="GO:0003676">
    <property type="term" value="F:nucleic acid binding"/>
    <property type="evidence" value="ECO:0007669"/>
    <property type="project" value="InterPro"/>
</dbReference>
<evidence type="ECO:0000259" key="2">
    <source>
        <dbReference type="Pfam" id="PF10108"/>
    </source>
</evidence>
<organism evidence="3 4">
    <name type="scientific">Methylorubrum populi</name>
    <dbReference type="NCBI Taxonomy" id="223967"/>
    <lineage>
        <taxon>Bacteria</taxon>
        <taxon>Pseudomonadati</taxon>
        <taxon>Pseudomonadota</taxon>
        <taxon>Alphaproteobacteria</taxon>
        <taxon>Hyphomicrobiales</taxon>
        <taxon>Methylobacteriaceae</taxon>
        <taxon>Methylorubrum</taxon>
    </lineage>
</organism>
<feature type="compositionally biased region" description="Basic and acidic residues" evidence="1">
    <location>
        <begin position="40"/>
        <end position="52"/>
    </location>
</feature>
<dbReference type="SUPFAM" id="SSF53098">
    <property type="entry name" value="Ribonuclease H-like"/>
    <property type="match status" value="1"/>
</dbReference>
<dbReference type="InterPro" id="IPR012337">
    <property type="entry name" value="RNaseH-like_sf"/>
</dbReference>
<sequence>MTSFVRRPIACRDPSASRSPARRPLAERTLFDAATPGAEARPDTMRHPLRRRDFDEGSPDTLMMLDIETVPDPTLTPADWPADRFPKAMWHQVVAISVIEAGVGRDAGTGVETYELRSCRSGGEPGWDEARLLRAFWRLFEGGRYRLVTWNGRAFDMPVVLARSLMHGLAAPAWFLRGTRWANYGQRYAQDWHLDLMDAISSFGAASRLTLEEAAAAVGAPGKMGEHGSCVAELVARDELSRVRDYCETDVANLYVIFMRWAHLTGKTDAAGHDAAVEGFLRYLDAEGPARPHLAAFAREWRRTGSRAPMHVGRTTGSGAVVAGPDACHGARRSSLGA</sequence>
<keyword evidence="3" id="KW-0269">Exonuclease</keyword>
<protein>
    <submittedName>
        <fullName evidence="3">3'-5' exonuclease, PolB-like protein</fullName>
    </submittedName>
</protein>
<dbReference type="OrthoDB" id="13288at2"/>
<proteinExistence type="predicted"/>
<dbReference type="Gene3D" id="3.30.420.10">
    <property type="entry name" value="Ribonuclease H-like superfamily/Ribonuclease H"/>
    <property type="match status" value="1"/>
</dbReference>
<feature type="domain" description="Predicted 3'-5' exonuclease PolB-like" evidence="2">
    <location>
        <begin position="85"/>
        <end position="301"/>
    </location>
</feature>
<dbReference type="AlphaFoldDB" id="A0A160PIL1"/>
<dbReference type="Proteomes" id="UP000218288">
    <property type="component" value="Chromosome"/>
</dbReference>